<keyword evidence="4" id="KW-1185">Reference proteome</keyword>
<feature type="compositionally biased region" description="Basic and acidic residues" evidence="1">
    <location>
        <begin position="219"/>
        <end position="234"/>
    </location>
</feature>
<dbReference type="Proteomes" id="UP001620460">
    <property type="component" value="Unassembled WGS sequence"/>
</dbReference>
<sequence>MKNTAITSRVITTSVLALALLLPLAACSQTDQTGSNSADNAAQAIKEAQDQTSPSMIAAEIHKGIEQAKQELATKDIDINNVHVGHGHHDDKDDHSDLPKAVITPQGDLVIAGKTVPATPEQHAMLVDYRRQIVGIAEAGMDIGEHGANLGTQAAKEAIWGALTGKSDKEIEGRIKPQTEQIKAAAAKLCLRLPDMLSSQQKLAAAMPEFRPYATMTQKDVDDCGKDDNDSNDD</sequence>
<organism evidence="3 4">
    <name type="scientific">Dyella ginsengisoli</name>
    <dbReference type="NCBI Taxonomy" id="363848"/>
    <lineage>
        <taxon>Bacteria</taxon>
        <taxon>Pseudomonadati</taxon>
        <taxon>Pseudomonadota</taxon>
        <taxon>Gammaproteobacteria</taxon>
        <taxon>Lysobacterales</taxon>
        <taxon>Rhodanobacteraceae</taxon>
        <taxon>Dyella</taxon>
    </lineage>
</organism>
<name>A0ABW8JZE4_9GAMM</name>
<feature type="compositionally biased region" description="Polar residues" evidence="1">
    <location>
        <begin position="30"/>
        <end position="40"/>
    </location>
</feature>
<evidence type="ECO:0000313" key="3">
    <source>
        <dbReference type="EMBL" id="MFK2905561.1"/>
    </source>
</evidence>
<evidence type="ECO:0000256" key="1">
    <source>
        <dbReference type="SAM" id="MobiDB-lite"/>
    </source>
</evidence>
<gene>
    <name evidence="3" type="ORF">ISP17_16495</name>
</gene>
<feature type="chain" id="PRO_5046992642" description="DUF2884 family protein" evidence="2">
    <location>
        <begin position="29"/>
        <end position="234"/>
    </location>
</feature>
<proteinExistence type="predicted"/>
<protein>
    <recommendedName>
        <fullName evidence="5">DUF2884 family protein</fullName>
    </recommendedName>
</protein>
<feature type="signal peptide" evidence="2">
    <location>
        <begin position="1"/>
        <end position="28"/>
    </location>
</feature>
<reference evidence="3 4" key="1">
    <citation type="submission" date="2020-10" db="EMBL/GenBank/DDBJ databases">
        <title>Phylogeny of dyella-like bacteria.</title>
        <authorList>
            <person name="Fu J."/>
        </authorList>
    </citation>
    <scope>NUCLEOTIDE SEQUENCE [LARGE SCALE GENOMIC DNA]</scope>
    <source>
        <strain evidence="3 4">Gsoil3046</strain>
    </source>
</reference>
<dbReference type="EMBL" id="JADIKM010000005">
    <property type="protein sequence ID" value="MFK2905561.1"/>
    <property type="molecule type" value="Genomic_DNA"/>
</dbReference>
<keyword evidence="2" id="KW-0732">Signal</keyword>
<evidence type="ECO:0008006" key="5">
    <source>
        <dbReference type="Google" id="ProtNLM"/>
    </source>
</evidence>
<feature type="region of interest" description="Disordered" evidence="1">
    <location>
        <begin position="215"/>
        <end position="234"/>
    </location>
</feature>
<accession>A0ABW8JZE4</accession>
<evidence type="ECO:0000313" key="4">
    <source>
        <dbReference type="Proteomes" id="UP001620460"/>
    </source>
</evidence>
<comment type="caution">
    <text evidence="3">The sequence shown here is derived from an EMBL/GenBank/DDBJ whole genome shotgun (WGS) entry which is preliminary data.</text>
</comment>
<dbReference type="RefSeq" id="WP_404635081.1">
    <property type="nucleotide sequence ID" value="NZ_JADIKM010000005.1"/>
</dbReference>
<evidence type="ECO:0000256" key="2">
    <source>
        <dbReference type="SAM" id="SignalP"/>
    </source>
</evidence>
<feature type="region of interest" description="Disordered" evidence="1">
    <location>
        <begin position="30"/>
        <end position="53"/>
    </location>
</feature>